<organism evidence="2">
    <name type="scientific">Ixodes scapularis</name>
    <name type="common">Black-legged tick</name>
    <name type="synonym">Deer tick</name>
    <dbReference type="NCBI Taxonomy" id="6945"/>
    <lineage>
        <taxon>Eukaryota</taxon>
        <taxon>Metazoa</taxon>
        <taxon>Ecdysozoa</taxon>
        <taxon>Arthropoda</taxon>
        <taxon>Chelicerata</taxon>
        <taxon>Arachnida</taxon>
        <taxon>Acari</taxon>
        <taxon>Parasitiformes</taxon>
        <taxon>Ixodida</taxon>
        <taxon>Ixodoidea</taxon>
        <taxon>Ixodidae</taxon>
        <taxon>Ixodinae</taxon>
        <taxon>Ixodes</taxon>
    </lineage>
</organism>
<evidence type="ECO:0000256" key="1">
    <source>
        <dbReference type="SAM" id="MobiDB-lite"/>
    </source>
</evidence>
<sequence length="199" mass="21615">MVASWLAMPCTMTSRCSSCPTPSGASGTRAHTGPSGTCLEAGPRPSRPSRRGSSGSRCRKESTARSKMPRRPCVATPCTGSGGRRTSGRAGKGQHCWLSRQHSSRRAPPRRRSAIYPATGALANVSAAVEAFPMPPLFVQPPPQFPWATSMLRNVRVRFSLFVCWSTGWVGFWHLWENKNETGCCVNYGNELSNQTAKT</sequence>
<proteinExistence type="predicted"/>
<evidence type="ECO:0000313" key="2">
    <source>
        <dbReference type="EMBL" id="MOY35708.1"/>
    </source>
</evidence>
<accession>A0A4D5RF38</accession>
<dbReference type="EMBL" id="GHJT01001737">
    <property type="protein sequence ID" value="MOY35708.1"/>
    <property type="molecule type" value="Transcribed_RNA"/>
</dbReference>
<name>A0A4D5RF38_IXOSC</name>
<feature type="compositionally biased region" description="Polar residues" evidence="1">
    <location>
        <begin position="12"/>
        <end position="26"/>
    </location>
</feature>
<dbReference type="AlphaFoldDB" id="A0A4D5RF38"/>
<reference evidence="2" key="1">
    <citation type="submission" date="2019-04" db="EMBL/GenBank/DDBJ databases">
        <title>An insight into the mialome of Ixodes scapularis.</title>
        <authorList>
            <person name="Ribeiro J.M."/>
            <person name="Mather T.N."/>
            <person name="Karim S."/>
        </authorList>
    </citation>
    <scope>NUCLEOTIDE SEQUENCE</scope>
</reference>
<protein>
    <submittedName>
        <fullName evidence="2">Uncharacterized protein</fullName>
    </submittedName>
</protein>
<feature type="region of interest" description="Disordered" evidence="1">
    <location>
        <begin position="12"/>
        <end position="110"/>
    </location>
</feature>